<evidence type="ECO:0000256" key="3">
    <source>
        <dbReference type="ARBA" id="ARBA00022629"/>
    </source>
</evidence>
<dbReference type="SUPFAM" id="SSF53067">
    <property type="entry name" value="Actin-like ATPase domain"/>
    <property type="match status" value="1"/>
</dbReference>
<dbReference type="PANTHER" id="PTHR18964:SF149">
    <property type="entry name" value="BIFUNCTIONAL UDP-N-ACETYLGLUCOSAMINE 2-EPIMERASE_N-ACETYLMANNOSAMINE KINASE"/>
    <property type="match status" value="1"/>
</dbReference>
<sequence>MSDRMVEVLQLIRTQGPVSRSLIARELGLSPAAVSMAVSSLLEANLLVLRNGTTRRGLGRRPELLEFNPASGYVLGLDLGARHIRAAAADLAGTIVRRVEFPTLAYEGGQRVVERLEKTARELIEALPDRKAMAIGLASPGVLLPTTGRPWLAPFIPELQDIPLKEHMEQAFACPILMENDVDMAVLGELAWGAGQGSQNVVFVNIGIGLAAGIVLNGRLVRGSNRAAGEIGFMVLDPGHVRETFSETGATEAVLSGPGIVRRYRVLAGDRARDAETGASESERVFALARSGDAAARQVIDESVRYLAMVLANLAAAFNPERLIVGGGVGLALFDEERITGFLQAHVPFVPQVVLARLGGDASLMGAISCAVDAALQDVEQRLTR</sequence>
<dbReference type="GO" id="GO:0016301">
    <property type="term" value="F:kinase activity"/>
    <property type="evidence" value="ECO:0007669"/>
    <property type="project" value="UniProtKB-KW"/>
</dbReference>
<dbReference type="OrthoDB" id="9796533at2"/>
<keyword evidence="3" id="KW-0119">Carbohydrate metabolism</keyword>
<dbReference type="InterPro" id="IPR043129">
    <property type="entry name" value="ATPase_NBD"/>
</dbReference>
<reference evidence="5" key="2">
    <citation type="journal article" date="2016" name="Int. J. Syst. Evol. Microbiol.">
        <title>Complete genome sequence and cell structure of Limnochorda pilosa, a Gram-negative spore-former within the phylum Firmicutes.</title>
        <authorList>
            <person name="Watanabe M."/>
            <person name="Kojima H."/>
            <person name="Fukui M."/>
        </authorList>
    </citation>
    <scope>NUCLEOTIDE SEQUENCE [LARGE SCALE GENOMIC DNA]</scope>
    <source>
        <strain evidence="5">HC45</strain>
    </source>
</reference>
<evidence type="ECO:0000256" key="1">
    <source>
        <dbReference type="ARBA" id="ARBA00002486"/>
    </source>
</evidence>
<proteinExistence type="inferred from homology"/>
<accession>A0A0K2SM42</accession>
<protein>
    <submittedName>
        <fullName evidence="4">Glucokinase</fullName>
    </submittedName>
</protein>
<keyword evidence="3" id="KW-0859">Xylose metabolism</keyword>
<comment type="function">
    <text evidence="1">Transcriptional repressor of xylose-utilizing enzymes.</text>
</comment>
<organism evidence="4 5">
    <name type="scientific">Limnochorda pilosa</name>
    <dbReference type="NCBI Taxonomy" id="1555112"/>
    <lineage>
        <taxon>Bacteria</taxon>
        <taxon>Bacillati</taxon>
        <taxon>Bacillota</taxon>
        <taxon>Limnochordia</taxon>
        <taxon>Limnochordales</taxon>
        <taxon>Limnochordaceae</taxon>
        <taxon>Limnochorda</taxon>
    </lineage>
</organism>
<reference evidence="5" key="1">
    <citation type="submission" date="2015-07" db="EMBL/GenBank/DDBJ databases">
        <title>Complete genome sequence and phylogenetic analysis of Limnochorda pilosa.</title>
        <authorList>
            <person name="Watanabe M."/>
            <person name="Kojima H."/>
            <person name="Fukui M."/>
        </authorList>
    </citation>
    <scope>NUCLEOTIDE SEQUENCE [LARGE SCALE GENOMIC DNA]</scope>
    <source>
        <strain evidence="5">HC45</strain>
    </source>
</reference>
<dbReference type="InterPro" id="IPR000600">
    <property type="entry name" value="ROK"/>
</dbReference>
<dbReference type="Proteomes" id="UP000065807">
    <property type="component" value="Chromosome"/>
</dbReference>
<name>A0A0K2SM42_LIMPI</name>
<dbReference type="GO" id="GO:0042732">
    <property type="term" value="P:D-xylose metabolic process"/>
    <property type="evidence" value="ECO:0007669"/>
    <property type="project" value="UniProtKB-KW"/>
</dbReference>
<keyword evidence="4" id="KW-0808">Transferase</keyword>
<dbReference type="RefSeq" id="WP_068137438.1">
    <property type="nucleotide sequence ID" value="NZ_AP014924.1"/>
</dbReference>
<dbReference type="KEGG" id="lpil:LIP_2063"/>
<dbReference type="PANTHER" id="PTHR18964">
    <property type="entry name" value="ROK (REPRESSOR, ORF, KINASE) FAMILY"/>
    <property type="match status" value="1"/>
</dbReference>
<dbReference type="Gene3D" id="3.30.420.40">
    <property type="match status" value="2"/>
</dbReference>
<dbReference type="AlphaFoldDB" id="A0A0K2SM42"/>
<evidence type="ECO:0000313" key="4">
    <source>
        <dbReference type="EMBL" id="BAS27904.1"/>
    </source>
</evidence>
<gene>
    <name evidence="4" type="ORF">LIP_2063</name>
</gene>
<dbReference type="InterPro" id="IPR011991">
    <property type="entry name" value="ArsR-like_HTH"/>
</dbReference>
<dbReference type="CDD" id="cd00090">
    <property type="entry name" value="HTH_ARSR"/>
    <property type="match status" value="1"/>
</dbReference>
<keyword evidence="5" id="KW-1185">Reference proteome</keyword>
<comment type="similarity">
    <text evidence="2">Belongs to the ROK (NagC/XylR) family.</text>
</comment>
<dbReference type="Pfam" id="PF00480">
    <property type="entry name" value="ROK"/>
    <property type="match status" value="1"/>
</dbReference>
<evidence type="ECO:0000256" key="2">
    <source>
        <dbReference type="ARBA" id="ARBA00006479"/>
    </source>
</evidence>
<evidence type="ECO:0000313" key="5">
    <source>
        <dbReference type="Proteomes" id="UP000065807"/>
    </source>
</evidence>
<keyword evidence="4" id="KW-0418">Kinase</keyword>
<dbReference type="EMBL" id="AP014924">
    <property type="protein sequence ID" value="BAS27904.1"/>
    <property type="molecule type" value="Genomic_DNA"/>
</dbReference>
<dbReference type="InterPro" id="IPR036388">
    <property type="entry name" value="WH-like_DNA-bd_sf"/>
</dbReference>
<dbReference type="CDD" id="cd23763">
    <property type="entry name" value="ASKHA_ATPase_ROK"/>
    <property type="match status" value="1"/>
</dbReference>
<dbReference type="Gene3D" id="1.10.10.10">
    <property type="entry name" value="Winged helix-like DNA-binding domain superfamily/Winged helix DNA-binding domain"/>
    <property type="match status" value="1"/>
</dbReference>
<dbReference type="SUPFAM" id="SSF46785">
    <property type="entry name" value="Winged helix' DNA-binding domain"/>
    <property type="match status" value="1"/>
</dbReference>
<dbReference type="STRING" id="1555112.LIP_2063"/>
<dbReference type="InterPro" id="IPR036390">
    <property type="entry name" value="WH_DNA-bd_sf"/>
</dbReference>